<comment type="caution">
    <text evidence="1">The sequence shown here is derived from an EMBL/GenBank/DDBJ whole genome shotgun (WGS) entry which is preliminary data.</text>
</comment>
<proteinExistence type="predicted"/>
<organism evidence="1 2">
    <name type="scientific">Zizania palustris</name>
    <name type="common">Northern wild rice</name>
    <dbReference type="NCBI Taxonomy" id="103762"/>
    <lineage>
        <taxon>Eukaryota</taxon>
        <taxon>Viridiplantae</taxon>
        <taxon>Streptophyta</taxon>
        <taxon>Embryophyta</taxon>
        <taxon>Tracheophyta</taxon>
        <taxon>Spermatophyta</taxon>
        <taxon>Magnoliopsida</taxon>
        <taxon>Liliopsida</taxon>
        <taxon>Poales</taxon>
        <taxon>Poaceae</taxon>
        <taxon>BOP clade</taxon>
        <taxon>Oryzoideae</taxon>
        <taxon>Oryzeae</taxon>
        <taxon>Zizaniinae</taxon>
        <taxon>Zizania</taxon>
    </lineage>
</organism>
<dbReference type="Proteomes" id="UP000729402">
    <property type="component" value="Unassembled WGS sequence"/>
</dbReference>
<reference evidence="1" key="1">
    <citation type="journal article" date="2021" name="bioRxiv">
        <title>Whole Genome Assembly and Annotation of Northern Wild Rice, Zizania palustris L., Supports a Whole Genome Duplication in the Zizania Genus.</title>
        <authorList>
            <person name="Haas M."/>
            <person name="Kono T."/>
            <person name="Macchietto M."/>
            <person name="Millas R."/>
            <person name="McGilp L."/>
            <person name="Shao M."/>
            <person name="Duquette J."/>
            <person name="Hirsch C.N."/>
            <person name="Kimball J."/>
        </authorList>
    </citation>
    <scope>NUCLEOTIDE SEQUENCE</scope>
    <source>
        <tissue evidence="1">Fresh leaf tissue</tissue>
    </source>
</reference>
<accession>A0A8J5RPT3</accession>
<dbReference type="EMBL" id="JAAALK010000288">
    <property type="protein sequence ID" value="KAG8054403.1"/>
    <property type="molecule type" value="Genomic_DNA"/>
</dbReference>
<evidence type="ECO:0000313" key="1">
    <source>
        <dbReference type="EMBL" id="KAG8054403.1"/>
    </source>
</evidence>
<gene>
    <name evidence="1" type="ORF">GUJ93_ZPchr0001g32414</name>
</gene>
<keyword evidence="2" id="KW-1185">Reference proteome</keyword>
<reference evidence="1" key="2">
    <citation type="submission" date="2021-02" db="EMBL/GenBank/DDBJ databases">
        <authorList>
            <person name="Kimball J.A."/>
            <person name="Haas M.W."/>
            <person name="Macchietto M."/>
            <person name="Kono T."/>
            <person name="Duquette J."/>
            <person name="Shao M."/>
        </authorList>
    </citation>
    <scope>NUCLEOTIDE SEQUENCE</scope>
    <source>
        <tissue evidence="1">Fresh leaf tissue</tissue>
    </source>
</reference>
<sequence length="98" mass="10223">MGTTGSARTLAAELPTSSMGANRAITALLPLLSRLPVEAQFTGSFSSGSRRLRSTWILTCPCTAAAASNQKTACAKAGLDVFDLPLARFTYIEVGRAS</sequence>
<name>A0A8J5RPT3_ZIZPA</name>
<dbReference type="AlphaFoldDB" id="A0A8J5RPT3"/>
<evidence type="ECO:0000313" key="2">
    <source>
        <dbReference type="Proteomes" id="UP000729402"/>
    </source>
</evidence>
<protein>
    <submittedName>
        <fullName evidence="1">Uncharacterized protein</fullName>
    </submittedName>
</protein>